<dbReference type="PANTHER" id="PTHR23507">
    <property type="entry name" value="ZGC:174356"/>
    <property type="match status" value="1"/>
</dbReference>
<feature type="transmembrane region" description="Helical" evidence="5">
    <location>
        <begin position="399"/>
        <end position="421"/>
    </location>
</feature>
<feature type="transmembrane region" description="Helical" evidence="5">
    <location>
        <begin position="117"/>
        <end position="136"/>
    </location>
</feature>
<feature type="transmembrane region" description="Helical" evidence="5">
    <location>
        <begin position="212"/>
        <end position="235"/>
    </location>
</feature>
<evidence type="ECO:0000313" key="6">
    <source>
        <dbReference type="EMBL" id="JAS25882.1"/>
    </source>
</evidence>
<dbReference type="GO" id="GO:0016020">
    <property type="term" value="C:membrane"/>
    <property type="evidence" value="ECO:0007669"/>
    <property type="project" value="UniProtKB-SubCell"/>
</dbReference>
<comment type="subcellular location">
    <subcellularLocation>
        <location evidence="1">Membrane</location>
        <topology evidence="1">Multi-pass membrane protein</topology>
    </subcellularLocation>
</comment>
<accession>A0A1B6DJN9</accession>
<proteinExistence type="predicted"/>
<dbReference type="InterPro" id="IPR036259">
    <property type="entry name" value="MFS_trans_sf"/>
</dbReference>
<feature type="transmembrane region" description="Helical" evidence="5">
    <location>
        <begin position="314"/>
        <end position="334"/>
    </location>
</feature>
<evidence type="ECO:0008006" key="7">
    <source>
        <dbReference type="Google" id="ProtNLM"/>
    </source>
</evidence>
<feature type="transmembrane region" description="Helical" evidence="5">
    <location>
        <begin position="365"/>
        <end position="387"/>
    </location>
</feature>
<dbReference type="EMBL" id="GEDC01011416">
    <property type="protein sequence ID" value="JAS25882.1"/>
    <property type="molecule type" value="Transcribed_RNA"/>
</dbReference>
<organism evidence="6">
    <name type="scientific">Clastoptera arizonana</name>
    <name type="common">Arizona spittle bug</name>
    <dbReference type="NCBI Taxonomy" id="38151"/>
    <lineage>
        <taxon>Eukaryota</taxon>
        <taxon>Metazoa</taxon>
        <taxon>Ecdysozoa</taxon>
        <taxon>Arthropoda</taxon>
        <taxon>Hexapoda</taxon>
        <taxon>Insecta</taxon>
        <taxon>Pterygota</taxon>
        <taxon>Neoptera</taxon>
        <taxon>Paraneoptera</taxon>
        <taxon>Hemiptera</taxon>
        <taxon>Auchenorrhyncha</taxon>
        <taxon>Cercopoidea</taxon>
        <taxon>Clastopteridae</taxon>
        <taxon>Clastoptera</taxon>
    </lineage>
</organism>
<evidence type="ECO:0000256" key="3">
    <source>
        <dbReference type="ARBA" id="ARBA00022989"/>
    </source>
</evidence>
<dbReference type="InterPro" id="IPR011701">
    <property type="entry name" value="MFS"/>
</dbReference>
<evidence type="ECO:0000256" key="1">
    <source>
        <dbReference type="ARBA" id="ARBA00004141"/>
    </source>
</evidence>
<evidence type="ECO:0000256" key="5">
    <source>
        <dbReference type="SAM" id="Phobius"/>
    </source>
</evidence>
<feature type="transmembrane region" description="Helical" evidence="5">
    <location>
        <begin position="142"/>
        <end position="167"/>
    </location>
</feature>
<dbReference type="GO" id="GO:0022857">
    <property type="term" value="F:transmembrane transporter activity"/>
    <property type="evidence" value="ECO:0007669"/>
    <property type="project" value="InterPro"/>
</dbReference>
<keyword evidence="3 5" id="KW-1133">Transmembrane helix</keyword>
<evidence type="ECO:0000256" key="4">
    <source>
        <dbReference type="ARBA" id="ARBA00023136"/>
    </source>
</evidence>
<keyword evidence="2 5" id="KW-0812">Transmembrane</keyword>
<dbReference type="AlphaFoldDB" id="A0A1B6DJN9"/>
<feature type="transmembrane region" description="Helical" evidence="5">
    <location>
        <begin position="20"/>
        <end position="41"/>
    </location>
</feature>
<reference evidence="6" key="1">
    <citation type="submission" date="2015-12" db="EMBL/GenBank/DDBJ databases">
        <title>De novo transcriptome assembly of four potential Pierce s Disease insect vectors from Arizona vineyards.</title>
        <authorList>
            <person name="Tassone E.E."/>
        </authorList>
    </citation>
    <scope>NUCLEOTIDE SEQUENCE</scope>
</reference>
<feature type="transmembrane region" description="Helical" evidence="5">
    <location>
        <begin position="85"/>
        <end position="105"/>
    </location>
</feature>
<name>A0A1B6DJN9_9HEMI</name>
<dbReference type="Gene3D" id="1.20.1250.20">
    <property type="entry name" value="MFS general substrate transporter like domains"/>
    <property type="match status" value="1"/>
</dbReference>
<feature type="non-terminal residue" evidence="6">
    <location>
        <position position="425"/>
    </location>
</feature>
<gene>
    <name evidence="6" type="ORF">g.3801</name>
</gene>
<protein>
    <recommendedName>
        <fullName evidence="7">Major facilitator superfamily (MFS) profile domain-containing protein</fullName>
    </recommendedName>
</protein>
<feature type="transmembrane region" description="Helical" evidence="5">
    <location>
        <begin position="188"/>
        <end position="206"/>
    </location>
</feature>
<sequence length="425" mass="47482">MDECDDSINQTNKCGRRSTCWSLTVEPVLFLYMGAIMLSTVVEDAFFVHKACTVDVGLSANICSHINAPENEEYSKKVQIVVSNFHQYANIAGNIVPMILALYLGVWSDQKGRKLPLLLGLGGSLFYWLALWVNALQGQWSVYMIIYTATIPAALTGNSLAIFMATFSYVCDISTPEDRTVRVTMLEFAYLITIPTGVALGSFLYTKVFDYSYAYMFCITSVGLFMSIIYSWIALKWKTTRFLASSKSCGLKSTLLETLRVIKVPKQPFHSFYLLLAIFSLGVYTFQRDEKTMVYLYTQLKFHWDVGTYSKFRTLQSTFLMIGLLFGVPLLSRVLKLHDTIVIMIGALSHIVARMIYAITDVPSVFFYGTIFGALGPIVAPVLRSMTSKLVPASHRGKAFALLSVADTAVPIISGPIYTYVYNST</sequence>
<dbReference type="PANTHER" id="PTHR23507:SF37">
    <property type="entry name" value="GH08173P"/>
    <property type="match status" value="1"/>
</dbReference>
<feature type="transmembrane region" description="Helical" evidence="5">
    <location>
        <begin position="341"/>
        <end position="359"/>
    </location>
</feature>
<feature type="transmembrane region" description="Helical" evidence="5">
    <location>
        <begin position="269"/>
        <end position="287"/>
    </location>
</feature>
<evidence type="ECO:0000256" key="2">
    <source>
        <dbReference type="ARBA" id="ARBA00022692"/>
    </source>
</evidence>
<dbReference type="Pfam" id="PF07690">
    <property type="entry name" value="MFS_1"/>
    <property type="match status" value="1"/>
</dbReference>
<keyword evidence="4 5" id="KW-0472">Membrane</keyword>
<dbReference type="SUPFAM" id="SSF103473">
    <property type="entry name" value="MFS general substrate transporter"/>
    <property type="match status" value="1"/>
</dbReference>